<dbReference type="KEGG" id="vg:80544994"/>
<dbReference type="Proteomes" id="UP001156973">
    <property type="component" value="Segment"/>
</dbReference>
<keyword evidence="1" id="KW-0812">Transmembrane</keyword>
<name>A0A976UAR2_9CAUD</name>
<feature type="transmembrane region" description="Helical" evidence="1">
    <location>
        <begin position="6"/>
        <end position="27"/>
    </location>
</feature>
<keyword evidence="3" id="KW-1185">Reference proteome</keyword>
<evidence type="ECO:0000313" key="3">
    <source>
        <dbReference type="Proteomes" id="UP001156973"/>
    </source>
</evidence>
<evidence type="ECO:0000313" key="2">
    <source>
        <dbReference type="EMBL" id="UVF62443.1"/>
    </source>
</evidence>
<dbReference type="EMBL" id="ON649701">
    <property type="protein sequence ID" value="UVF62443.1"/>
    <property type="molecule type" value="Genomic_DNA"/>
</dbReference>
<sequence length="86" mass="9916">MDLFEAFIIGCLIVLVGLAVVVIVIAVDEIQKNDAEHKEMSQLTCNDDLVKWANAHTRWYDHQVFVRQLNLYCIGEIKEMPVFTIH</sequence>
<protein>
    <submittedName>
        <fullName evidence="2">Uncharacterized protein</fullName>
    </submittedName>
</protein>
<accession>A0A976UAR2</accession>
<keyword evidence="1" id="KW-0472">Membrane</keyword>
<organism evidence="2 3">
    <name type="scientific">Nitrososphaeria virus YSH_922147</name>
    <dbReference type="NCBI Taxonomy" id="3071323"/>
    <lineage>
        <taxon>Viruses</taxon>
        <taxon>Duplodnaviria</taxon>
        <taxon>Heunggongvirae</taxon>
        <taxon>Uroviricota</taxon>
        <taxon>Caudoviricetes</taxon>
        <taxon>Juravirales</taxon>
        <taxon>Yangangviridae</taxon>
        <taxon>Mathaucavirus</taxon>
        <taxon>Mathaucavirus yangshanense</taxon>
    </lineage>
</organism>
<evidence type="ECO:0000256" key="1">
    <source>
        <dbReference type="SAM" id="Phobius"/>
    </source>
</evidence>
<keyword evidence="1" id="KW-1133">Transmembrane helix</keyword>
<reference evidence="2 3" key="1">
    <citation type="submission" date="2022-05" db="EMBL/GenBank/DDBJ databases">
        <title>Diverse viruses of marine archaea discovered using metagenomics.</title>
        <authorList>
            <person name="Zhou Y."/>
        </authorList>
    </citation>
    <scope>NUCLEOTIDE SEQUENCE [LARGE SCALE GENOMIC DNA]</scope>
    <source>
        <strain evidence="2">YSH_922147</strain>
    </source>
</reference>
<proteinExistence type="predicted"/>